<dbReference type="GO" id="GO:0006261">
    <property type="term" value="P:DNA-templated DNA replication"/>
    <property type="evidence" value="ECO:0007669"/>
    <property type="project" value="UniProtKB-UniRule"/>
</dbReference>
<dbReference type="Gene3D" id="3.30.1490.100">
    <property type="entry name" value="DNA polymerase, Y-family, little finger domain"/>
    <property type="match status" value="1"/>
</dbReference>
<keyword evidence="4 6" id="KW-0227">DNA damage</keyword>
<dbReference type="Pfam" id="PF11799">
    <property type="entry name" value="IMS_C"/>
    <property type="match status" value="1"/>
</dbReference>
<dbReference type="EC" id="2.7.7.7" evidence="6"/>
<keyword evidence="6" id="KW-0479">Metal-binding</keyword>
<evidence type="ECO:0000313" key="9">
    <source>
        <dbReference type="Proteomes" id="UP000005384"/>
    </source>
</evidence>
<dbReference type="PATRIC" id="fig|742737.3.peg.2896"/>
<keyword evidence="3 6" id="KW-0548">Nucleotidyltransferase</keyword>
<dbReference type="SUPFAM" id="SSF56672">
    <property type="entry name" value="DNA/RNA polymerases"/>
    <property type="match status" value="1"/>
</dbReference>
<comment type="caution">
    <text evidence="8">The sequence shown here is derived from an EMBL/GenBank/DDBJ whole genome shotgun (WGS) entry which is preliminary data.</text>
</comment>
<dbReference type="GO" id="GO:0003887">
    <property type="term" value="F:DNA-directed DNA polymerase activity"/>
    <property type="evidence" value="ECO:0007669"/>
    <property type="project" value="UniProtKB-UniRule"/>
</dbReference>
<dbReference type="GO" id="GO:0042276">
    <property type="term" value="P:error-prone translesion synthesis"/>
    <property type="evidence" value="ECO:0007669"/>
    <property type="project" value="TreeGrafter"/>
</dbReference>
<dbReference type="PROSITE" id="PS50173">
    <property type="entry name" value="UMUC"/>
    <property type="match status" value="1"/>
</dbReference>
<dbReference type="InterPro" id="IPR050116">
    <property type="entry name" value="DNA_polymerase-Y"/>
</dbReference>
<keyword evidence="6" id="KW-0234">DNA repair</keyword>
<dbReference type="PANTHER" id="PTHR11076">
    <property type="entry name" value="DNA REPAIR POLYMERASE UMUC / TRANSFERASE FAMILY MEMBER"/>
    <property type="match status" value="1"/>
</dbReference>
<keyword evidence="6" id="KW-0460">Magnesium</keyword>
<dbReference type="GO" id="GO:0006281">
    <property type="term" value="P:DNA repair"/>
    <property type="evidence" value="ECO:0007669"/>
    <property type="project" value="UniProtKB-UniRule"/>
</dbReference>
<proteinExistence type="inferred from homology"/>
<dbReference type="PANTHER" id="PTHR11076:SF35">
    <property type="entry name" value="DNA REPAIR PROTEIN HOMOLOG YOBH"/>
    <property type="match status" value="1"/>
</dbReference>
<keyword evidence="9" id="KW-1185">Reference proteome</keyword>
<dbReference type="CDD" id="cd03586">
    <property type="entry name" value="PolY_Pol_IV_kappa"/>
    <property type="match status" value="1"/>
</dbReference>
<sequence length="422" mass="47736">MKAEEPVVFHVDVNSAFLSWEAVYRLKHLGAKLDLRTIPSAVGGDVTKRHGIILAKSIPAKAYGIHTGQSVPEAVRQCPELYLVPPNYNLYQRSSEAFLNILREYGPRVEQYSVDEAYMDMSGTRELFGEPEKVADEIRTRIREELGFTVNIGVGNNKLTAKMASEFRKPDRTHTLFREEIPKKLWPLPVSELFYVGRATFQKLHGLGIHTIGELAHSEPQLLRRHLHKHGEVIWAFANGIDTGEVLAEPEPNKGYGNSTTIPFDVTDRETAKMVLLSLAETVAARLRADGVKIRVVAVSIRNFMLETYGHQITLHTPTDITDEIWECACRAFDESWDGISIRHLGIHTMGVSGDRNRQLGLFDTMDYERKERLDKTIDAIRRRFGNDAVMRASFLGTAIDHMNGGISREKRSVDYSREHVD</sequence>
<dbReference type="Gene3D" id="3.30.70.270">
    <property type="match status" value="1"/>
</dbReference>
<feature type="site" description="Substrate discrimination" evidence="6">
    <location>
        <position position="17"/>
    </location>
</feature>
<comment type="cofactor">
    <cofactor evidence="6">
        <name>Mg(2+)</name>
        <dbReference type="ChEBI" id="CHEBI:18420"/>
    </cofactor>
    <text evidence="6">Binds 2 magnesium ions per subunit.</text>
</comment>
<keyword evidence="5 6" id="KW-0239">DNA-directed DNA polymerase</keyword>
<comment type="subcellular location">
    <subcellularLocation>
        <location evidence="6">Cytoplasm</location>
    </subcellularLocation>
</comment>
<feature type="binding site" evidence="6">
    <location>
        <position position="115"/>
    </location>
    <ligand>
        <name>Mg(2+)</name>
        <dbReference type="ChEBI" id="CHEBI:18420"/>
    </ligand>
</feature>
<evidence type="ECO:0000256" key="5">
    <source>
        <dbReference type="ARBA" id="ARBA00022932"/>
    </source>
</evidence>
<evidence type="ECO:0000256" key="4">
    <source>
        <dbReference type="ARBA" id="ARBA00022763"/>
    </source>
</evidence>
<evidence type="ECO:0000256" key="3">
    <source>
        <dbReference type="ARBA" id="ARBA00022695"/>
    </source>
</evidence>
<reference evidence="8 9" key="1">
    <citation type="submission" date="2011-08" db="EMBL/GenBank/DDBJ databases">
        <title>The Genome Sequence of Clostridium hathewayi WAL-18680.</title>
        <authorList>
            <consortium name="The Broad Institute Genome Sequencing Platform"/>
            <person name="Earl A."/>
            <person name="Ward D."/>
            <person name="Feldgarden M."/>
            <person name="Gevers D."/>
            <person name="Finegold S.M."/>
            <person name="Summanen P.H."/>
            <person name="Molitoris D.R."/>
            <person name="Song M."/>
            <person name="Daigneault M."/>
            <person name="Allen-Vercoe E."/>
            <person name="Young S.K."/>
            <person name="Zeng Q."/>
            <person name="Gargeya S."/>
            <person name="Fitzgerald M."/>
            <person name="Haas B."/>
            <person name="Abouelleil A."/>
            <person name="Alvarado L."/>
            <person name="Arachchi H.M."/>
            <person name="Berlin A."/>
            <person name="Brown A."/>
            <person name="Chapman S.B."/>
            <person name="Chen Z."/>
            <person name="Dunbar C."/>
            <person name="Freedman E."/>
            <person name="Gearin G."/>
            <person name="Gellesch M."/>
            <person name="Goldberg J."/>
            <person name="Griggs A."/>
            <person name="Gujja S."/>
            <person name="Heiman D."/>
            <person name="Howarth C."/>
            <person name="Larson L."/>
            <person name="Lui A."/>
            <person name="MacDonald P.J.P."/>
            <person name="Montmayeur A."/>
            <person name="Murphy C."/>
            <person name="Neiman D."/>
            <person name="Pearson M."/>
            <person name="Priest M."/>
            <person name="Roberts A."/>
            <person name="Saif S."/>
            <person name="Shea T."/>
            <person name="Shenoy N."/>
            <person name="Sisk P."/>
            <person name="Stolte C."/>
            <person name="Sykes S."/>
            <person name="Wortman J."/>
            <person name="Nusbaum C."/>
            <person name="Birren B."/>
        </authorList>
    </citation>
    <scope>NUCLEOTIDE SEQUENCE [LARGE SCALE GENOMIC DNA]</scope>
    <source>
        <strain evidence="8 9">WAL-18680</strain>
    </source>
</reference>
<dbReference type="GO" id="GO:0005829">
    <property type="term" value="C:cytosol"/>
    <property type="evidence" value="ECO:0007669"/>
    <property type="project" value="TreeGrafter"/>
</dbReference>
<dbReference type="InterPro" id="IPR024728">
    <property type="entry name" value="PolY_HhH_motif"/>
</dbReference>
<name>G5IHB8_9FIRM</name>
<dbReference type="HOGENOM" id="CLU_012348_1_1_9"/>
<dbReference type="HAMAP" id="MF_01113">
    <property type="entry name" value="DNApol_IV"/>
    <property type="match status" value="1"/>
</dbReference>
<evidence type="ECO:0000259" key="7">
    <source>
        <dbReference type="PROSITE" id="PS50173"/>
    </source>
</evidence>
<dbReference type="Pfam" id="PF11798">
    <property type="entry name" value="IMS_HHH"/>
    <property type="match status" value="1"/>
</dbReference>
<dbReference type="GO" id="GO:0000287">
    <property type="term" value="F:magnesium ion binding"/>
    <property type="evidence" value="ECO:0007669"/>
    <property type="project" value="UniProtKB-UniRule"/>
</dbReference>
<evidence type="ECO:0000256" key="2">
    <source>
        <dbReference type="ARBA" id="ARBA00022457"/>
    </source>
</evidence>
<accession>G5IHB8</accession>
<dbReference type="GO" id="GO:0009432">
    <property type="term" value="P:SOS response"/>
    <property type="evidence" value="ECO:0007669"/>
    <property type="project" value="TreeGrafter"/>
</dbReference>
<dbReference type="InterPro" id="IPR022880">
    <property type="entry name" value="DNApol_IV"/>
</dbReference>
<dbReference type="InterPro" id="IPR036775">
    <property type="entry name" value="DNA_pol_Y-fam_lit_finger_sf"/>
</dbReference>
<feature type="domain" description="UmuC" evidence="7">
    <location>
        <begin position="8"/>
        <end position="197"/>
    </location>
</feature>
<dbReference type="AlphaFoldDB" id="G5IHB8"/>
<keyword evidence="6" id="KW-0238">DNA-binding</keyword>
<dbReference type="GO" id="GO:0003684">
    <property type="term" value="F:damaged DNA binding"/>
    <property type="evidence" value="ECO:0007669"/>
    <property type="project" value="InterPro"/>
</dbReference>
<comment type="similarity">
    <text evidence="1 6">Belongs to the DNA polymerase type-Y family.</text>
</comment>
<dbReference type="OrthoDB" id="9808813at2"/>
<dbReference type="InterPro" id="IPR043128">
    <property type="entry name" value="Rev_trsase/Diguanyl_cyclase"/>
</dbReference>
<organism evidence="8 9">
    <name type="scientific">Hungatella hathewayi WAL-18680</name>
    <dbReference type="NCBI Taxonomy" id="742737"/>
    <lineage>
        <taxon>Bacteria</taxon>
        <taxon>Bacillati</taxon>
        <taxon>Bacillota</taxon>
        <taxon>Clostridia</taxon>
        <taxon>Lachnospirales</taxon>
        <taxon>Lachnospiraceae</taxon>
        <taxon>Hungatella</taxon>
    </lineage>
</organism>
<evidence type="ECO:0000256" key="6">
    <source>
        <dbReference type="HAMAP-Rule" id="MF_01113"/>
    </source>
</evidence>
<comment type="subunit">
    <text evidence="6">Monomer.</text>
</comment>
<feature type="binding site" evidence="6">
    <location>
        <position position="12"/>
    </location>
    <ligand>
        <name>Mg(2+)</name>
        <dbReference type="ChEBI" id="CHEBI:18420"/>
    </ligand>
</feature>
<keyword evidence="6" id="KW-0235">DNA replication</keyword>
<gene>
    <name evidence="6" type="primary">dinB</name>
    <name evidence="8" type="ORF">HMPREF9473_02896</name>
</gene>
<evidence type="ECO:0000256" key="1">
    <source>
        <dbReference type="ARBA" id="ARBA00010945"/>
    </source>
</evidence>
<keyword evidence="2 6" id="KW-0515">Mutator protein</keyword>
<dbReference type="EMBL" id="ADLN01000075">
    <property type="protein sequence ID" value="EHI59189.1"/>
    <property type="molecule type" value="Genomic_DNA"/>
</dbReference>
<evidence type="ECO:0000313" key="8">
    <source>
        <dbReference type="EMBL" id="EHI59189.1"/>
    </source>
</evidence>
<protein>
    <recommendedName>
        <fullName evidence="6">DNA polymerase IV</fullName>
        <shortName evidence="6">Pol IV</shortName>
        <ecNumber evidence="6">2.7.7.7</ecNumber>
    </recommendedName>
</protein>
<dbReference type="RefSeq" id="WP_006780874.1">
    <property type="nucleotide sequence ID" value="NZ_CP040506.1"/>
</dbReference>
<dbReference type="InterPro" id="IPR017961">
    <property type="entry name" value="DNA_pol_Y-fam_little_finger"/>
</dbReference>
<dbReference type="Proteomes" id="UP000005384">
    <property type="component" value="Unassembled WGS sequence"/>
</dbReference>
<keyword evidence="6" id="KW-0808">Transferase</keyword>
<dbReference type="Gene3D" id="1.10.150.20">
    <property type="entry name" value="5' to 3' exonuclease, C-terminal subdomain"/>
    <property type="match status" value="1"/>
</dbReference>
<dbReference type="SUPFAM" id="SSF100879">
    <property type="entry name" value="Lesion bypass DNA polymerase (Y-family), little finger domain"/>
    <property type="match status" value="1"/>
</dbReference>
<comment type="catalytic activity">
    <reaction evidence="6">
        <text>DNA(n) + a 2'-deoxyribonucleoside 5'-triphosphate = DNA(n+1) + diphosphate</text>
        <dbReference type="Rhea" id="RHEA:22508"/>
        <dbReference type="Rhea" id="RHEA-COMP:17339"/>
        <dbReference type="Rhea" id="RHEA-COMP:17340"/>
        <dbReference type="ChEBI" id="CHEBI:33019"/>
        <dbReference type="ChEBI" id="CHEBI:61560"/>
        <dbReference type="ChEBI" id="CHEBI:173112"/>
        <dbReference type="EC" id="2.7.7.7"/>
    </reaction>
</comment>
<dbReference type="Gene3D" id="3.40.1170.60">
    <property type="match status" value="1"/>
</dbReference>
<dbReference type="Pfam" id="PF00817">
    <property type="entry name" value="IMS"/>
    <property type="match status" value="1"/>
</dbReference>
<dbReference type="InterPro" id="IPR001126">
    <property type="entry name" value="UmuC"/>
</dbReference>
<keyword evidence="6" id="KW-0963">Cytoplasm</keyword>
<feature type="active site" evidence="6">
    <location>
        <position position="116"/>
    </location>
</feature>
<comment type="function">
    <text evidence="6">Poorly processive, error-prone DNA polymerase involved in untargeted mutagenesis. Copies undamaged DNA at stalled replication forks, which arise in vivo from mismatched or misaligned primer ends. These misaligned primers can be extended by PolIV. Exhibits no 3'-5' exonuclease (proofreading) activity. May be involved in translesional synthesis, in conjunction with the beta clamp from PolIII.</text>
</comment>
<dbReference type="InterPro" id="IPR043502">
    <property type="entry name" value="DNA/RNA_pol_sf"/>
</dbReference>